<evidence type="ECO:0000256" key="2">
    <source>
        <dbReference type="ARBA" id="ARBA00023002"/>
    </source>
</evidence>
<dbReference type="InterPro" id="IPR036291">
    <property type="entry name" value="NAD(P)-bd_dom_sf"/>
</dbReference>
<dbReference type="InterPro" id="IPR050259">
    <property type="entry name" value="SDR"/>
</dbReference>
<accession>A0ABS1CIR2</accession>
<proteinExistence type="inferred from homology"/>
<gene>
    <name evidence="5" type="ORF">CKO31_13910</name>
</gene>
<dbReference type="NCBIfam" id="NF009464">
    <property type="entry name" value="PRK12824.1"/>
    <property type="match status" value="1"/>
</dbReference>
<dbReference type="Pfam" id="PF00106">
    <property type="entry name" value="adh_short"/>
    <property type="match status" value="1"/>
</dbReference>
<dbReference type="SUPFAM" id="SSF51735">
    <property type="entry name" value="NAD(P)-binding Rossmann-fold domains"/>
    <property type="match status" value="1"/>
</dbReference>
<dbReference type="NCBIfam" id="NF009466">
    <property type="entry name" value="PRK12826.1-2"/>
    <property type="match status" value="1"/>
</dbReference>
<dbReference type="EMBL" id="NRRV01000032">
    <property type="protein sequence ID" value="MBK1631810.1"/>
    <property type="molecule type" value="Genomic_DNA"/>
</dbReference>
<dbReference type="PROSITE" id="PS00061">
    <property type="entry name" value="ADH_SHORT"/>
    <property type="match status" value="1"/>
</dbReference>
<keyword evidence="6" id="KW-1185">Reference proteome</keyword>
<dbReference type="GO" id="GO:0018454">
    <property type="term" value="F:acetoacetyl-CoA reductase activity"/>
    <property type="evidence" value="ECO:0007669"/>
    <property type="project" value="UniProtKB-EC"/>
</dbReference>
<dbReference type="PANTHER" id="PTHR42879">
    <property type="entry name" value="3-OXOACYL-(ACYL-CARRIER-PROTEIN) REDUCTASE"/>
    <property type="match status" value="1"/>
</dbReference>
<reference evidence="5 6" key="1">
    <citation type="journal article" date="2020" name="Microorganisms">
        <title>Osmotic Adaptation and Compatible Solute Biosynthesis of Phototrophic Bacteria as Revealed from Genome Analyses.</title>
        <authorList>
            <person name="Imhoff J.F."/>
            <person name="Rahn T."/>
            <person name="Kunzel S."/>
            <person name="Keller A."/>
            <person name="Neulinger S.C."/>
        </authorList>
    </citation>
    <scope>NUCLEOTIDE SEQUENCE [LARGE SCALE GENOMIC DNA]</scope>
    <source>
        <strain evidence="5 6">DSM 6210</strain>
    </source>
</reference>
<comment type="caution">
    <text evidence="5">The sequence shown here is derived from an EMBL/GenBank/DDBJ whole genome shotgun (WGS) entry which is preliminary data.</text>
</comment>
<dbReference type="NCBIfam" id="TIGR01829">
    <property type="entry name" value="AcAcCoA_reduct"/>
    <property type="match status" value="1"/>
</dbReference>
<dbReference type="PANTHER" id="PTHR42879:SF2">
    <property type="entry name" value="3-OXOACYL-[ACYL-CARRIER-PROTEIN] REDUCTASE FABG"/>
    <property type="match status" value="1"/>
</dbReference>
<dbReference type="PRINTS" id="PR00081">
    <property type="entry name" value="GDHRDH"/>
</dbReference>
<protein>
    <submittedName>
        <fullName evidence="5">Beta-ketoacyl-ACP reductase</fullName>
        <ecNumber evidence="5">1.1.1.36</ecNumber>
    </submittedName>
</protein>
<evidence type="ECO:0000256" key="1">
    <source>
        <dbReference type="ARBA" id="ARBA00006484"/>
    </source>
</evidence>
<organism evidence="5 6">
    <name type="scientific">Thiohalocapsa halophila</name>
    <dbReference type="NCBI Taxonomy" id="69359"/>
    <lineage>
        <taxon>Bacteria</taxon>
        <taxon>Pseudomonadati</taxon>
        <taxon>Pseudomonadota</taxon>
        <taxon>Gammaproteobacteria</taxon>
        <taxon>Chromatiales</taxon>
        <taxon>Chromatiaceae</taxon>
        <taxon>Thiohalocapsa</taxon>
    </lineage>
</organism>
<comment type="similarity">
    <text evidence="1 3">Belongs to the short-chain dehydrogenases/reductases (SDR) family.</text>
</comment>
<dbReference type="PRINTS" id="PR00080">
    <property type="entry name" value="SDRFAMILY"/>
</dbReference>
<dbReference type="EC" id="1.1.1.36" evidence="5"/>
<dbReference type="Gene3D" id="3.40.50.720">
    <property type="entry name" value="NAD(P)-binding Rossmann-like Domain"/>
    <property type="match status" value="1"/>
</dbReference>
<dbReference type="InterPro" id="IPR011283">
    <property type="entry name" value="Acetoacetyl-CoA_reductase"/>
</dbReference>
<keyword evidence="2 5" id="KW-0560">Oxidoreductase</keyword>
<evidence type="ECO:0000313" key="6">
    <source>
        <dbReference type="Proteomes" id="UP000748752"/>
    </source>
</evidence>
<feature type="domain" description="Ketoreductase" evidence="4">
    <location>
        <begin position="5"/>
        <end position="186"/>
    </location>
</feature>
<dbReference type="Proteomes" id="UP000748752">
    <property type="component" value="Unassembled WGS sequence"/>
</dbReference>
<sequence length="248" mass="26552">MTAARVALVTGGIGGIGTAICQRLARDGFRVVANHHPSEQEAAEAWKNDQAGLGFDMETIAGDVSSFDDSKRMADEVRAQHGPVAVLVNCAGITRDKTFKKMEEDAWRVVIDVNLNSVYNVTRNVWECMLEAGFGRVINISSVNGQRGQFGQTNYATAKAGMHGFTMSLAQEGAAKGITVNTVSPGYVETPMTLAMRDDVREAIVAGVPMRRMGKPEEIASAVAFLVADENGYVTGVNLPVNGGLFMH</sequence>
<dbReference type="RefSeq" id="WP_200238608.1">
    <property type="nucleotide sequence ID" value="NZ_NRRV01000032.1"/>
</dbReference>
<dbReference type="InterPro" id="IPR057326">
    <property type="entry name" value="KR_dom"/>
</dbReference>
<evidence type="ECO:0000256" key="3">
    <source>
        <dbReference type="RuleBase" id="RU000363"/>
    </source>
</evidence>
<dbReference type="InterPro" id="IPR002347">
    <property type="entry name" value="SDR_fam"/>
</dbReference>
<evidence type="ECO:0000259" key="4">
    <source>
        <dbReference type="SMART" id="SM00822"/>
    </source>
</evidence>
<evidence type="ECO:0000313" key="5">
    <source>
        <dbReference type="EMBL" id="MBK1631810.1"/>
    </source>
</evidence>
<name>A0ABS1CIR2_9GAMM</name>
<dbReference type="InterPro" id="IPR020904">
    <property type="entry name" value="Sc_DH/Rdtase_CS"/>
</dbReference>
<dbReference type="SMART" id="SM00822">
    <property type="entry name" value="PKS_KR"/>
    <property type="match status" value="1"/>
</dbReference>